<reference evidence="1 2" key="1">
    <citation type="journal article" date="2018" name="MBio">
        <title>Comparative Genomics Reveals the Core Gene Toolbox for the Fungus-Insect Symbiosis.</title>
        <authorList>
            <person name="Wang Y."/>
            <person name="Stata M."/>
            <person name="Wang W."/>
            <person name="Stajich J.E."/>
            <person name="White M.M."/>
            <person name="Moncalvo J.M."/>
        </authorList>
    </citation>
    <scope>NUCLEOTIDE SEQUENCE [LARGE SCALE GENOMIC DNA]</scope>
    <source>
        <strain evidence="1 2">SC-DP-2</strain>
    </source>
</reference>
<accession>A0A2T9Z931</accession>
<protein>
    <submittedName>
        <fullName evidence="1">Uncharacterized protein</fullName>
    </submittedName>
</protein>
<dbReference type="AlphaFoldDB" id="A0A2T9Z931"/>
<comment type="caution">
    <text evidence="1">The sequence shown here is derived from an EMBL/GenBank/DDBJ whole genome shotgun (WGS) entry which is preliminary data.</text>
</comment>
<dbReference type="InterPro" id="IPR027417">
    <property type="entry name" value="P-loop_NTPase"/>
</dbReference>
<proteinExistence type="predicted"/>
<dbReference type="Gene3D" id="3.40.50.300">
    <property type="entry name" value="P-loop containing nucleotide triphosphate hydrolases"/>
    <property type="match status" value="1"/>
</dbReference>
<name>A0A2T9Z931_9FUNG</name>
<dbReference type="Proteomes" id="UP000245609">
    <property type="component" value="Unassembled WGS sequence"/>
</dbReference>
<dbReference type="SUPFAM" id="SSF52540">
    <property type="entry name" value="P-loop containing nucleoside triphosphate hydrolases"/>
    <property type="match status" value="1"/>
</dbReference>
<dbReference type="EMBL" id="MBFS01001360">
    <property type="protein sequence ID" value="PVV01108.1"/>
    <property type="molecule type" value="Genomic_DNA"/>
</dbReference>
<gene>
    <name evidence="1" type="ORF">BB560_004486</name>
</gene>
<organism evidence="1 2">
    <name type="scientific">Smittium megazygosporum</name>
    <dbReference type="NCBI Taxonomy" id="133381"/>
    <lineage>
        <taxon>Eukaryota</taxon>
        <taxon>Fungi</taxon>
        <taxon>Fungi incertae sedis</taxon>
        <taxon>Zoopagomycota</taxon>
        <taxon>Kickxellomycotina</taxon>
        <taxon>Harpellomycetes</taxon>
        <taxon>Harpellales</taxon>
        <taxon>Legeriomycetaceae</taxon>
        <taxon>Smittium</taxon>
    </lineage>
</organism>
<keyword evidence="2" id="KW-1185">Reference proteome</keyword>
<evidence type="ECO:0000313" key="2">
    <source>
        <dbReference type="Proteomes" id="UP000245609"/>
    </source>
</evidence>
<dbReference type="OrthoDB" id="10636085at2759"/>
<sequence length="310" mass="35711">MSRYTNHLFSSFSLDGIISSSPPSMNTSGFEPITGNEASVAARPRFRLNAQNFFLTYPRCPLRKALASKNSISGQRISLTLVNIMGIIKAVAQLEIRANLNAVQRVFMCTSFNEALEVVRSDYNLGRDYLRSSVSYEQSLRHIFRTDVWRPAVNPLYRFRYVPELEGWNPNKRALWLYGPDNTGKTTFALSLFNNPILIRDPDQLKELAPEHDGIVFDNMYFGDYRVQVVENLLDMQFPTPVRIRYQNVIIAKGLPRVFTSNEPIFPYSETVCRRIRLIRILEDLRDINVENESDSEIYQPGLNEMLHSE</sequence>
<dbReference type="STRING" id="133381.A0A2T9Z931"/>
<evidence type="ECO:0000313" key="1">
    <source>
        <dbReference type="EMBL" id="PVV01108.1"/>
    </source>
</evidence>
<dbReference type="SUPFAM" id="SSF55464">
    <property type="entry name" value="Origin of replication-binding domain, RBD-like"/>
    <property type="match status" value="1"/>
</dbReference>